<dbReference type="FunFam" id="1.10.340.70:FF:000001">
    <property type="entry name" value="Retrovirus-related Pol polyprotein from transposon gypsy-like Protein"/>
    <property type="match status" value="1"/>
</dbReference>
<name>A0A6U4AYM7_9ALVE</name>
<protein>
    <recommendedName>
        <fullName evidence="1">Integrase zinc-binding domain-containing protein</fullName>
    </recommendedName>
</protein>
<dbReference type="EMBL" id="HBGB01008034">
    <property type="protein sequence ID" value="CAD9049491.1"/>
    <property type="molecule type" value="Transcribed_RNA"/>
</dbReference>
<dbReference type="PANTHER" id="PTHR37984:SF5">
    <property type="entry name" value="PROTEIN NYNRIN-LIKE"/>
    <property type="match status" value="1"/>
</dbReference>
<gene>
    <name evidence="2" type="ORF">VBRA1451_LOCUS4548</name>
    <name evidence="3" type="ORF">VBRA1451_LOCUS4551</name>
</gene>
<dbReference type="Gene3D" id="1.10.340.70">
    <property type="match status" value="1"/>
</dbReference>
<evidence type="ECO:0000313" key="2">
    <source>
        <dbReference type="EMBL" id="CAD9049488.1"/>
    </source>
</evidence>
<evidence type="ECO:0000259" key="1">
    <source>
        <dbReference type="Pfam" id="PF17921"/>
    </source>
</evidence>
<dbReference type="EMBL" id="HBGB01008031">
    <property type="protein sequence ID" value="CAD9049488.1"/>
    <property type="molecule type" value="Transcribed_RNA"/>
</dbReference>
<dbReference type="InterPro" id="IPR050951">
    <property type="entry name" value="Retrovirus_Pol_polyprotein"/>
</dbReference>
<dbReference type="AlphaFoldDB" id="A0A6U4AYM7"/>
<accession>A0A6U4AYM7</accession>
<proteinExistence type="predicted"/>
<dbReference type="Pfam" id="PF17921">
    <property type="entry name" value="Integrase_H2C2"/>
    <property type="match status" value="1"/>
</dbReference>
<feature type="domain" description="Integrase zinc-binding" evidence="1">
    <location>
        <begin position="156"/>
        <end position="214"/>
    </location>
</feature>
<sequence>MIQNWSLLLQDMDFSVRHKQGSMHRDADALSRKPHGRFANISALTGASFWDAYSAVAGLDEDDPFPDPVDESADVADPLEGEPTMLWPTDEEVSRMQQEDPFIGQIYRFLVHDEEPTDAAVSRMVHSKTNEFLVDKGKVYRVFHGPTQSLVPCLIVPPPLVDKVLYECHGHCFAGHLGYERTKRRLANRYWWPNMLKTVHEWIRDCPVCRAAKQRKTTHWPMPPIRVSRAFELVGMDVEGPSERHHGVHHLGMRGEVHC</sequence>
<organism evidence="2">
    <name type="scientific">Vitrella brassicaformis</name>
    <dbReference type="NCBI Taxonomy" id="1169539"/>
    <lineage>
        <taxon>Eukaryota</taxon>
        <taxon>Sar</taxon>
        <taxon>Alveolata</taxon>
        <taxon>Colpodellida</taxon>
        <taxon>Vitrellaceae</taxon>
        <taxon>Vitrella</taxon>
    </lineage>
</organism>
<dbReference type="InterPro" id="IPR041588">
    <property type="entry name" value="Integrase_H2C2"/>
</dbReference>
<dbReference type="PANTHER" id="PTHR37984">
    <property type="entry name" value="PROTEIN CBG26694"/>
    <property type="match status" value="1"/>
</dbReference>
<reference evidence="2" key="1">
    <citation type="submission" date="2021-01" db="EMBL/GenBank/DDBJ databases">
        <authorList>
            <person name="Corre E."/>
            <person name="Pelletier E."/>
            <person name="Niang G."/>
            <person name="Scheremetjew M."/>
            <person name="Finn R."/>
            <person name="Kale V."/>
            <person name="Holt S."/>
            <person name="Cochrane G."/>
            <person name="Meng A."/>
            <person name="Brown T."/>
            <person name="Cohen L."/>
        </authorList>
    </citation>
    <scope>NUCLEOTIDE SEQUENCE</scope>
    <source>
        <strain evidence="2">CCMP3346</strain>
    </source>
</reference>
<evidence type="ECO:0000313" key="3">
    <source>
        <dbReference type="EMBL" id="CAD9049491.1"/>
    </source>
</evidence>